<proteinExistence type="predicted"/>
<feature type="chain" id="PRO_5024437216" evidence="1">
    <location>
        <begin position="26"/>
        <end position="227"/>
    </location>
</feature>
<reference evidence="2 3" key="1">
    <citation type="submission" date="2019-05" db="EMBL/GenBank/DDBJ databases">
        <authorList>
            <person name="Qu J.-H."/>
        </authorList>
    </citation>
    <scope>NUCLEOTIDE SEQUENCE [LARGE SCALE GENOMIC DNA]</scope>
    <source>
        <strain evidence="2 3">NS28</strain>
    </source>
</reference>
<dbReference type="OrthoDB" id="1121653at2"/>
<accession>A0A5M8QS42</accession>
<dbReference type="Proteomes" id="UP000323994">
    <property type="component" value="Unassembled WGS sequence"/>
</dbReference>
<feature type="signal peptide" evidence="1">
    <location>
        <begin position="1"/>
        <end position="25"/>
    </location>
</feature>
<organism evidence="2 3">
    <name type="scientific">Dyadobacter flavalbus</name>
    <dbReference type="NCBI Taxonomy" id="2579942"/>
    <lineage>
        <taxon>Bacteria</taxon>
        <taxon>Pseudomonadati</taxon>
        <taxon>Bacteroidota</taxon>
        <taxon>Cytophagia</taxon>
        <taxon>Cytophagales</taxon>
        <taxon>Spirosomataceae</taxon>
        <taxon>Dyadobacter</taxon>
    </lineage>
</organism>
<dbReference type="AlphaFoldDB" id="A0A5M8QS42"/>
<evidence type="ECO:0000256" key="1">
    <source>
        <dbReference type="SAM" id="SignalP"/>
    </source>
</evidence>
<keyword evidence="3" id="KW-1185">Reference proteome</keyword>
<protein>
    <submittedName>
        <fullName evidence="2">DUF2490 domain-containing protein</fullName>
    </submittedName>
</protein>
<gene>
    <name evidence="2" type="ORF">FEM33_19970</name>
</gene>
<dbReference type="Pfam" id="PF10677">
    <property type="entry name" value="DUF2490"/>
    <property type="match status" value="1"/>
</dbReference>
<evidence type="ECO:0000313" key="2">
    <source>
        <dbReference type="EMBL" id="KAA6437002.1"/>
    </source>
</evidence>
<name>A0A5M8QS42_9BACT</name>
<dbReference type="RefSeq" id="WP_139013761.1">
    <property type="nucleotide sequence ID" value="NZ_VBSN01000059.1"/>
</dbReference>
<keyword evidence="1" id="KW-0732">Signal</keyword>
<sequence>MYKSVLPVFLLICIPAAVFSQAVYRAGTLPQLNVNIKISDNLKLNNKLESRQIFSEKEEEQQARNRFRYERADLTMILTRKLSAANTLGGGYLIRLEEGRFAHRLIQQFNNVTNHEYARIAHRIVTDETFRRDSAVQVRLRYRIGFEKALNGVNIDPKEFYAKLNNEYLGIYEDKSADLEIRALLALGYNATDNNRIEMGFEYRVNEFNKSVQSQQYWLAVSWFISI</sequence>
<dbReference type="InterPro" id="IPR019619">
    <property type="entry name" value="DUF2490"/>
</dbReference>
<evidence type="ECO:0000313" key="3">
    <source>
        <dbReference type="Proteomes" id="UP000323994"/>
    </source>
</evidence>
<comment type="caution">
    <text evidence="2">The sequence shown here is derived from an EMBL/GenBank/DDBJ whole genome shotgun (WGS) entry which is preliminary data.</text>
</comment>
<dbReference type="EMBL" id="VBSN01000059">
    <property type="protein sequence ID" value="KAA6437002.1"/>
    <property type="molecule type" value="Genomic_DNA"/>
</dbReference>